<proteinExistence type="predicted"/>
<feature type="signal peptide" evidence="2">
    <location>
        <begin position="1"/>
        <end position="24"/>
    </location>
</feature>
<keyword evidence="1" id="KW-1133">Transmembrane helix</keyword>
<dbReference type="GeneID" id="116189525"/>
<organism evidence="3 4">
    <name type="scientific">Punica granatum</name>
    <name type="common">Pomegranate</name>
    <dbReference type="NCBI Taxonomy" id="22663"/>
    <lineage>
        <taxon>Eukaryota</taxon>
        <taxon>Viridiplantae</taxon>
        <taxon>Streptophyta</taxon>
        <taxon>Embryophyta</taxon>
        <taxon>Tracheophyta</taxon>
        <taxon>Spermatophyta</taxon>
        <taxon>Magnoliopsida</taxon>
        <taxon>eudicotyledons</taxon>
        <taxon>Gunneridae</taxon>
        <taxon>Pentapetalae</taxon>
        <taxon>rosids</taxon>
        <taxon>malvids</taxon>
        <taxon>Myrtales</taxon>
        <taxon>Lythraceae</taxon>
        <taxon>Punica</taxon>
    </lineage>
</organism>
<evidence type="ECO:0000256" key="2">
    <source>
        <dbReference type="SAM" id="SignalP"/>
    </source>
</evidence>
<reference evidence="3" key="1">
    <citation type="journal article" date="2020" name="Plant Biotechnol. J.">
        <title>The pomegranate (Punica granatum L.) draft genome dissects genetic divergence between soft- and hard-seeded cultivars.</title>
        <authorList>
            <person name="Luo X."/>
            <person name="Li H."/>
            <person name="Wu Z."/>
            <person name="Yao W."/>
            <person name="Zhao P."/>
            <person name="Cao D."/>
            <person name="Yu H."/>
            <person name="Li K."/>
            <person name="Poudel K."/>
            <person name="Zhao D."/>
            <person name="Zhang F."/>
            <person name="Xia X."/>
            <person name="Chen L."/>
            <person name="Wang Q."/>
            <person name="Jing D."/>
            <person name="Cao S."/>
        </authorList>
    </citation>
    <scope>NUCLEOTIDE SEQUENCE [LARGE SCALE GENOMIC DNA]</scope>
</reference>
<accession>A0A6P8BXS3</accession>
<evidence type="ECO:0000313" key="4">
    <source>
        <dbReference type="RefSeq" id="XP_031375074.1"/>
    </source>
</evidence>
<dbReference type="RefSeq" id="XP_031375074.1">
    <property type="nucleotide sequence ID" value="XM_031519214.1"/>
</dbReference>
<dbReference type="PANTHER" id="PTHR35465:SF1">
    <property type="entry name" value="PHOSPHATIDYLINOSITOL-GLYCAN BIOSYNTHESIS CLASS X PROTEIN"/>
    <property type="match status" value="1"/>
</dbReference>
<keyword evidence="3" id="KW-1185">Reference proteome</keyword>
<evidence type="ECO:0000313" key="3">
    <source>
        <dbReference type="Proteomes" id="UP000515151"/>
    </source>
</evidence>
<dbReference type="OrthoDB" id="3360032at2759"/>
<dbReference type="AlphaFoldDB" id="A0A6P8BXS3"/>
<dbReference type="PANTHER" id="PTHR35465">
    <property type="entry name" value="CAVEOLIN-1 PROTEIN"/>
    <property type="match status" value="1"/>
</dbReference>
<gene>
    <name evidence="4 5" type="primary">LOC116189525</name>
</gene>
<keyword evidence="1" id="KW-0472">Membrane</keyword>
<sequence>MNGHSLNSFLVLLGLLGFISGSFCSSHVNSSVEARILKAEEELWEESLPLKAGSRVYKLEGIKPNTWYEVKISYPASMPAFFSLQLVRGDSESGMNLNRRLLNTEKIIFKTESLDVIQKQGGISVLVTVEPEGVVALKNVREREFIIFNIVCNELLLGIPQQVWWVVLLVLLCLVAAFIIPLFLPPYLLPRNHTRVSEHQNDPKTS</sequence>
<dbReference type="Proteomes" id="UP000515151">
    <property type="component" value="Chromosome 8"/>
</dbReference>
<evidence type="ECO:0000313" key="5">
    <source>
        <dbReference type="RefSeq" id="XP_031375075.1"/>
    </source>
</evidence>
<feature type="chain" id="PRO_5044652658" evidence="2">
    <location>
        <begin position="25"/>
        <end position="206"/>
    </location>
</feature>
<reference evidence="4 5" key="2">
    <citation type="submission" date="2025-04" db="UniProtKB">
        <authorList>
            <consortium name="RefSeq"/>
        </authorList>
    </citation>
    <scope>IDENTIFICATION</scope>
    <source>
        <tissue evidence="4 5">Leaf</tissue>
    </source>
</reference>
<dbReference type="RefSeq" id="XP_031375075.1">
    <property type="nucleotide sequence ID" value="XM_031519215.1"/>
</dbReference>
<feature type="transmembrane region" description="Helical" evidence="1">
    <location>
        <begin position="163"/>
        <end position="184"/>
    </location>
</feature>
<evidence type="ECO:0000256" key="1">
    <source>
        <dbReference type="SAM" id="Phobius"/>
    </source>
</evidence>
<keyword evidence="2" id="KW-0732">Signal</keyword>
<keyword evidence="1" id="KW-0812">Transmembrane</keyword>
<protein>
    <submittedName>
        <fullName evidence="4 5">Uncharacterized protein LOC116189525 isoform X1</fullName>
    </submittedName>
</protein>
<name>A0A6P8BXS3_PUNGR</name>